<evidence type="ECO:0000313" key="3">
    <source>
        <dbReference type="Proteomes" id="UP000243077"/>
    </source>
</evidence>
<sequence length="265" mass="28753">MRVVSVSSLKGGVGKTTVTLGVASAGFARGLRTLVIDMDPQSDASTGLDVVMGNHLTVAHVLGNPKPQTIRQAIAPSGWTKNHRGTVHAMLGSPANMQFDTPVLTKREIWRMEEVLAELEADYDLVLLDCPPSLNGLTRMAWTASDRVLVVTEPSLFSVAATQRAFRAVDELQRAVSPRLQALGAVINRVRPQSIEHQFRIDEMREMFGNRVIEPPLQERVVLQQAQGSATPVHLWPGESAEEAAALFDALLARIQSDVPIGPGN</sequence>
<evidence type="ECO:0000259" key="1">
    <source>
        <dbReference type="Pfam" id="PF13614"/>
    </source>
</evidence>
<gene>
    <name evidence="2" type="ORF">C3B54_11959</name>
</gene>
<dbReference type="PANTHER" id="PTHR13696">
    <property type="entry name" value="P-LOOP CONTAINING NUCLEOSIDE TRIPHOSPHATE HYDROLASE"/>
    <property type="match status" value="1"/>
</dbReference>
<feature type="domain" description="AAA" evidence="1">
    <location>
        <begin position="1"/>
        <end position="181"/>
    </location>
</feature>
<evidence type="ECO:0000313" key="2">
    <source>
        <dbReference type="EMBL" id="AVG23928.1"/>
    </source>
</evidence>
<accession>A0A2L2BQK1</accession>
<dbReference type="InterPro" id="IPR025669">
    <property type="entry name" value="AAA_dom"/>
</dbReference>
<dbReference type="PIRSF" id="PIRSF009320">
    <property type="entry name" value="Nuc_binding_HP_1000"/>
    <property type="match status" value="1"/>
</dbReference>
<dbReference type="CDD" id="cd02042">
    <property type="entry name" value="ParAB_family"/>
    <property type="match status" value="1"/>
</dbReference>
<dbReference type="OrthoDB" id="345269at2"/>
<dbReference type="InterPro" id="IPR050678">
    <property type="entry name" value="DNA_Partitioning_ATPase"/>
</dbReference>
<dbReference type="SUPFAM" id="SSF52540">
    <property type="entry name" value="P-loop containing nucleoside triphosphate hydrolases"/>
    <property type="match status" value="1"/>
</dbReference>
<dbReference type="Gene3D" id="3.40.50.300">
    <property type="entry name" value="P-loop containing nucleotide triphosphate hydrolases"/>
    <property type="match status" value="1"/>
</dbReference>
<dbReference type="InterPro" id="IPR027417">
    <property type="entry name" value="P-loop_NTPase"/>
</dbReference>
<dbReference type="KEGG" id="psai:C3B54_11959"/>
<dbReference type="PANTHER" id="PTHR13696:SF99">
    <property type="entry name" value="COBYRINIC ACID AC-DIAMIDE SYNTHASE"/>
    <property type="match status" value="1"/>
</dbReference>
<dbReference type="AlphaFoldDB" id="A0A2L2BQK1"/>
<dbReference type="Pfam" id="PF13614">
    <property type="entry name" value="AAA_31"/>
    <property type="match status" value="1"/>
</dbReference>
<dbReference type="Proteomes" id="UP000243077">
    <property type="component" value="Chromosome"/>
</dbReference>
<proteinExistence type="predicted"/>
<name>A0A2L2BQK1_9MICO</name>
<dbReference type="RefSeq" id="WP_104913473.1">
    <property type="nucleotide sequence ID" value="NZ_CP026923.1"/>
</dbReference>
<reference evidence="2 3" key="1">
    <citation type="submission" date="2018-02" db="EMBL/GenBank/DDBJ databases">
        <title>Complete genome of the streamlined marine actinobacterium Pontimonas salivibrio CL-TW6 adapted to coastal planktonic lifestype.</title>
        <authorList>
            <person name="Cho B.C."/>
            <person name="Hardies S.C."/>
            <person name="Jang G.I."/>
            <person name="Hwang C.Y."/>
        </authorList>
    </citation>
    <scope>NUCLEOTIDE SEQUENCE [LARGE SCALE GENOMIC DNA]</scope>
    <source>
        <strain evidence="2 3">CL-TW6</strain>
    </source>
</reference>
<organism evidence="2 3">
    <name type="scientific">Pontimonas salivibrio</name>
    <dbReference type="NCBI Taxonomy" id="1159327"/>
    <lineage>
        <taxon>Bacteria</taxon>
        <taxon>Bacillati</taxon>
        <taxon>Actinomycetota</taxon>
        <taxon>Actinomycetes</taxon>
        <taxon>Micrococcales</taxon>
        <taxon>Microbacteriaceae</taxon>
        <taxon>Pontimonas</taxon>
    </lineage>
</organism>
<protein>
    <submittedName>
        <fullName evidence="2">MinD/ParA-like ATPase</fullName>
    </submittedName>
</protein>
<dbReference type="EMBL" id="CP026923">
    <property type="protein sequence ID" value="AVG23928.1"/>
    <property type="molecule type" value="Genomic_DNA"/>
</dbReference>
<keyword evidence="3" id="KW-1185">Reference proteome</keyword>